<dbReference type="PANTHER" id="PTHR11842:SF11">
    <property type="entry name" value="MITOTIC SPINDLE ASSEMBLY CHECKPOINT PROTEIN MAD2A"/>
    <property type="match status" value="1"/>
</dbReference>
<dbReference type="OrthoDB" id="1806at2759"/>
<dbReference type="Proteomes" id="UP000326759">
    <property type="component" value="Unassembled WGS sequence"/>
</dbReference>
<evidence type="ECO:0000256" key="3">
    <source>
        <dbReference type="ARBA" id="ARBA00022618"/>
    </source>
</evidence>
<keyword evidence="12" id="KW-1185">Reference proteome</keyword>
<keyword evidence="6" id="KW-0131">Cell cycle</keyword>
<evidence type="ECO:0000256" key="2">
    <source>
        <dbReference type="ARBA" id="ARBA00010348"/>
    </source>
</evidence>
<protein>
    <recommendedName>
        <fullName evidence="7">Mitotic spindle assembly checkpoint protein MAD2A</fullName>
    </recommendedName>
    <alternativeName>
        <fullName evidence="8">Mitotic arrest deficient 2-like protein 1</fullName>
    </alternativeName>
</protein>
<dbReference type="EMBL" id="SEYY01010586">
    <property type="protein sequence ID" value="KAB7501444.1"/>
    <property type="molecule type" value="Genomic_DNA"/>
</dbReference>
<evidence type="ECO:0000256" key="8">
    <source>
        <dbReference type="ARBA" id="ARBA00076594"/>
    </source>
</evidence>
<accession>A0A5N5T4G8</accession>
<dbReference type="SUPFAM" id="SSF56019">
    <property type="entry name" value="The spindle assembly checkpoint protein mad2"/>
    <property type="match status" value="1"/>
</dbReference>
<feature type="coiled-coil region" evidence="9">
    <location>
        <begin position="112"/>
        <end position="139"/>
    </location>
</feature>
<dbReference type="InterPro" id="IPR003511">
    <property type="entry name" value="HORMA_dom"/>
</dbReference>
<evidence type="ECO:0000256" key="7">
    <source>
        <dbReference type="ARBA" id="ARBA00068928"/>
    </source>
</evidence>
<dbReference type="GO" id="GO:0000776">
    <property type="term" value="C:kinetochore"/>
    <property type="evidence" value="ECO:0007669"/>
    <property type="project" value="TreeGrafter"/>
</dbReference>
<evidence type="ECO:0000256" key="1">
    <source>
        <dbReference type="ARBA" id="ARBA00004123"/>
    </source>
</evidence>
<dbReference type="PANTHER" id="PTHR11842">
    <property type="entry name" value="MITOTIC SPINDLE ASSEMBLY CHECKPOINT PROTEIN MAD2"/>
    <property type="match status" value="1"/>
</dbReference>
<sequence>MPDNQEQSNCVTLKGSGQLVSEFFFYGINSILYQRGIYPPESFTYKQQYGLTVFLTTDEGVKKYLNTVLAQIKDWLEAGQISRLVLVISNADNKETLERWDFRIQHEKGFEAGQKDRNTKSAEKDLKEIQKEMREVMRQITACVTFLPLLDCTCSFDLLVYTHKNLDVPDEWGDSAACYIADAESVRLKSFSTSVHKVDTCVSYKLNL</sequence>
<name>A0A5N5T4G8_9CRUS</name>
<evidence type="ECO:0000259" key="10">
    <source>
        <dbReference type="PROSITE" id="PS50815"/>
    </source>
</evidence>
<evidence type="ECO:0000256" key="4">
    <source>
        <dbReference type="ARBA" id="ARBA00022776"/>
    </source>
</evidence>
<proteinExistence type="inferred from homology"/>
<comment type="subcellular location">
    <subcellularLocation>
        <location evidence="1">Nucleus</location>
    </subcellularLocation>
</comment>
<dbReference type="FunFam" id="3.30.900.10:FF:000002">
    <property type="entry name" value="Mitotic spindle assembly checkpoint protein MAD2A"/>
    <property type="match status" value="1"/>
</dbReference>
<keyword evidence="3" id="KW-0132">Cell division</keyword>
<keyword evidence="9" id="KW-0175">Coiled coil</keyword>
<organism evidence="11 12">
    <name type="scientific">Armadillidium nasatum</name>
    <dbReference type="NCBI Taxonomy" id="96803"/>
    <lineage>
        <taxon>Eukaryota</taxon>
        <taxon>Metazoa</taxon>
        <taxon>Ecdysozoa</taxon>
        <taxon>Arthropoda</taxon>
        <taxon>Crustacea</taxon>
        <taxon>Multicrustacea</taxon>
        <taxon>Malacostraca</taxon>
        <taxon>Eumalacostraca</taxon>
        <taxon>Peracarida</taxon>
        <taxon>Isopoda</taxon>
        <taxon>Oniscidea</taxon>
        <taxon>Crinocheta</taxon>
        <taxon>Armadillidiidae</taxon>
        <taxon>Armadillidium</taxon>
    </lineage>
</organism>
<dbReference type="InterPro" id="IPR036570">
    <property type="entry name" value="HORMA_dom_sf"/>
</dbReference>
<gene>
    <name evidence="11" type="primary">MAD2L1</name>
    <name evidence="11" type="ORF">Anas_11535</name>
</gene>
<feature type="domain" description="HORMA" evidence="10">
    <location>
        <begin position="14"/>
        <end position="202"/>
    </location>
</feature>
<keyword evidence="4" id="KW-0498">Mitosis</keyword>
<dbReference type="AlphaFoldDB" id="A0A5N5T4G8"/>
<reference evidence="11 12" key="1">
    <citation type="journal article" date="2019" name="PLoS Biol.">
        <title>Sex chromosomes control vertical transmission of feminizing Wolbachia symbionts in an isopod.</title>
        <authorList>
            <person name="Becking T."/>
            <person name="Chebbi M.A."/>
            <person name="Giraud I."/>
            <person name="Moumen B."/>
            <person name="Laverre T."/>
            <person name="Caubet Y."/>
            <person name="Peccoud J."/>
            <person name="Gilbert C."/>
            <person name="Cordaux R."/>
        </authorList>
    </citation>
    <scope>NUCLEOTIDE SEQUENCE [LARGE SCALE GENOMIC DNA]</scope>
    <source>
        <strain evidence="11">ANa2</strain>
        <tissue evidence="11">Whole body excluding digestive tract and cuticle</tissue>
    </source>
</reference>
<keyword evidence="5" id="KW-0539">Nucleus</keyword>
<dbReference type="Pfam" id="PF02301">
    <property type="entry name" value="HORMA"/>
    <property type="match status" value="1"/>
</dbReference>
<dbReference type="GO" id="GO:1990728">
    <property type="term" value="C:mitotic spindle assembly checkpoint MAD1-MAD2 complex"/>
    <property type="evidence" value="ECO:0007669"/>
    <property type="project" value="UniProtKB-ARBA"/>
</dbReference>
<dbReference type="GO" id="GO:0051301">
    <property type="term" value="P:cell division"/>
    <property type="evidence" value="ECO:0007669"/>
    <property type="project" value="UniProtKB-KW"/>
</dbReference>
<dbReference type="Gene3D" id="3.30.900.10">
    <property type="entry name" value="HORMA domain"/>
    <property type="match status" value="1"/>
</dbReference>
<dbReference type="PROSITE" id="PS50815">
    <property type="entry name" value="HORMA"/>
    <property type="match status" value="1"/>
</dbReference>
<dbReference type="GO" id="GO:0007094">
    <property type="term" value="P:mitotic spindle assembly checkpoint signaling"/>
    <property type="evidence" value="ECO:0007669"/>
    <property type="project" value="TreeGrafter"/>
</dbReference>
<evidence type="ECO:0000313" key="12">
    <source>
        <dbReference type="Proteomes" id="UP000326759"/>
    </source>
</evidence>
<evidence type="ECO:0000313" key="11">
    <source>
        <dbReference type="EMBL" id="KAB7501444.1"/>
    </source>
</evidence>
<dbReference type="InterPro" id="IPR045091">
    <property type="entry name" value="Mad2-like"/>
</dbReference>
<evidence type="ECO:0000256" key="9">
    <source>
        <dbReference type="SAM" id="Coils"/>
    </source>
</evidence>
<comment type="caution">
    <text evidence="11">The sequence shown here is derived from an EMBL/GenBank/DDBJ whole genome shotgun (WGS) entry which is preliminary data.</text>
</comment>
<evidence type="ECO:0000256" key="5">
    <source>
        <dbReference type="ARBA" id="ARBA00023242"/>
    </source>
</evidence>
<comment type="similarity">
    <text evidence="2">Belongs to the MAD2 family.</text>
</comment>
<evidence type="ECO:0000256" key="6">
    <source>
        <dbReference type="ARBA" id="ARBA00023306"/>
    </source>
</evidence>
<dbReference type="GO" id="GO:0005654">
    <property type="term" value="C:nucleoplasm"/>
    <property type="evidence" value="ECO:0007669"/>
    <property type="project" value="TreeGrafter"/>
</dbReference>